<evidence type="ECO:0000259" key="5">
    <source>
        <dbReference type="PROSITE" id="PS50949"/>
    </source>
</evidence>
<keyword evidence="3" id="KW-0804">Transcription</keyword>
<evidence type="ECO:0000313" key="7">
    <source>
        <dbReference type="Proteomes" id="UP001058271"/>
    </source>
</evidence>
<proteinExistence type="predicted"/>
<dbReference type="InterPro" id="IPR000524">
    <property type="entry name" value="Tscrpt_reg_HTH_GntR"/>
</dbReference>
<dbReference type="InterPro" id="IPR050679">
    <property type="entry name" value="Bact_HTH_transcr_reg"/>
</dbReference>
<evidence type="ECO:0000256" key="4">
    <source>
        <dbReference type="SAM" id="MobiDB-lite"/>
    </source>
</evidence>
<keyword evidence="7" id="KW-1185">Reference proteome</keyword>
<dbReference type="CDD" id="cd07377">
    <property type="entry name" value="WHTH_GntR"/>
    <property type="match status" value="1"/>
</dbReference>
<sequence length="135" mass="14833">MVIDRDADRPVHKQLVDILRDQIDSGALPPGSVLPSEIYLAQTYELSKTAVRRALELLLNEGLITKTKGKPTTVRERPQRKVMPLEPGDEVNARMPTEAERRSLGMPVGEPVFEVSRHGGTVDVLPAGTITLRAS</sequence>
<dbReference type="RefSeq" id="WP_260726440.1">
    <property type="nucleotide sequence ID" value="NZ_BAAABS010000035.1"/>
</dbReference>
<dbReference type="EMBL" id="CP073721">
    <property type="protein sequence ID" value="UWZ37086.1"/>
    <property type="molecule type" value="Genomic_DNA"/>
</dbReference>
<dbReference type="PROSITE" id="PS50949">
    <property type="entry name" value="HTH_GNTR"/>
    <property type="match status" value="1"/>
</dbReference>
<dbReference type="SUPFAM" id="SSF46785">
    <property type="entry name" value="Winged helix' DNA-binding domain"/>
    <property type="match status" value="1"/>
</dbReference>
<feature type="region of interest" description="Disordered" evidence="4">
    <location>
        <begin position="69"/>
        <end position="106"/>
    </location>
</feature>
<name>A0ABY5Z4W0_9ACTN</name>
<evidence type="ECO:0000256" key="2">
    <source>
        <dbReference type="ARBA" id="ARBA00023125"/>
    </source>
</evidence>
<dbReference type="PRINTS" id="PR00035">
    <property type="entry name" value="HTHGNTR"/>
</dbReference>
<dbReference type="Gene3D" id="1.10.10.10">
    <property type="entry name" value="Winged helix-like DNA-binding domain superfamily/Winged helix DNA-binding domain"/>
    <property type="match status" value="1"/>
</dbReference>
<dbReference type="InterPro" id="IPR036388">
    <property type="entry name" value="WH-like_DNA-bd_sf"/>
</dbReference>
<dbReference type="Pfam" id="PF00392">
    <property type="entry name" value="GntR"/>
    <property type="match status" value="1"/>
</dbReference>
<dbReference type="SMART" id="SM00345">
    <property type="entry name" value="HTH_GNTR"/>
    <property type="match status" value="1"/>
</dbReference>
<dbReference type="PANTHER" id="PTHR44846:SF1">
    <property type="entry name" value="MANNOSYL-D-GLYCERATE TRANSPORT_METABOLISM SYSTEM REPRESSOR MNGR-RELATED"/>
    <property type="match status" value="1"/>
</dbReference>
<evidence type="ECO:0000313" key="6">
    <source>
        <dbReference type="EMBL" id="UWZ37086.1"/>
    </source>
</evidence>
<dbReference type="InterPro" id="IPR036390">
    <property type="entry name" value="WH_DNA-bd_sf"/>
</dbReference>
<keyword evidence="1" id="KW-0805">Transcription regulation</keyword>
<protein>
    <submittedName>
        <fullName evidence="6">GntR family transcriptional regulator</fullName>
    </submittedName>
</protein>
<reference evidence="6" key="1">
    <citation type="submission" date="2021-04" db="EMBL/GenBank/DDBJ databases">
        <title>Biosynthetic gene clusters of Dactylosporangioum roseum.</title>
        <authorList>
            <person name="Hartkoorn R.C."/>
            <person name="Beaudoing E."/>
            <person name="Hot D."/>
            <person name="Moureu S."/>
        </authorList>
    </citation>
    <scope>NUCLEOTIDE SEQUENCE</scope>
    <source>
        <strain evidence="6">NRRL B-16295</strain>
    </source>
</reference>
<organism evidence="6 7">
    <name type="scientific">Dactylosporangium roseum</name>
    <dbReference type="NCBI Taxonomy" id="47989"/>
    <lineage>
        <taxon>Bacteria</taxon>
        <taxon>Bacillati</taxon>
        <taxon>Actinomycetota</taxon>
        <taxon>Actinomycetes</taxon>
        <taxon>Micromonosporales</taxon>
        <taxon>Micromonosporaceae</taxon>
        <taxon>Dactylosporangium</taxon>
    </lineage>
</organism>
<accession>A0ABY5Z4W0</accession>
<dbReference type="PANTHER" id="PTHR44846">
    <property type="entry name" value="MANNOSYL-D-GLYCERATE TRANSPORT/METABOLISM SYSTEM REPRESSOR MNGR-RELATED"/>
    <property type="match status" value="1"/>
</dbReference>
<evidence type="ECO:0000256" key="3">
    <source>
        <dbReference type="ARBA" id="ARBA00023163"/>
    </source>
</evidence>
<gene>
    <name evidence="6" type="ORF">Drose_01830</name>
</gene>
<feature type="domain" description="HTH gntR-type" evidence="5">
    <location>
        <begin position="9"/>
        <end position="77"/>
    </location>
</feature>
<keyword evidence="2" id="KW-0238">DNA-binding</keyword>
<evidence type="ECO:0000256" key="1">
    <source>
        <dbReference type="ARBA" id="ARBA00023015"/>
    </source>
</evidence>
<dbReference type="Proteomes" id="UP001058271">
    <property type="component" value="Chromosome"/>
</dbReference>